<evidence type="ECO:0000313" key="1">
    <source>
        <dbReference type="EMBL" id="ART20082.1"/>
    </source>
</evidence>
<reference evidence="1 2" key="1">
    <citation type="submission" date="2017-05" db="EMBL/GenBank/DDBJ databases">
        <title>Complete genome sequence of Corynebacterium striatum KC-Na-1 isolated from Neophocaena asiaeorientalis in Korea.</title>
        <authorList>
            <person name="Kim J.H."/>
            <person name="Lee K."/>
        </authorList>
    </citation>
    <scope>NUCLEOTIDE SEQUENCE [LARGE SCALE GENOMIC DNA]</scope>
    <source>
        <strain evidence="1 2">KC-Na-01</strain>
    </source>
</reference>
<dbReference type="KEGG" id="cstr:CBE89_00110"/>
<name>A0A2Z2IXF8_CORST</name>
<dbReference type="AlphaFoldDB" id="A0A2Z2IXF8"/>
<dbReference type="Proteomes" id="UP000250197">
    <property type="component" value="Chromosome"/>
</dbReference>
<proteinExistence type="predicted"/>
<dbReference type="RefSeq" id="WP_086890315.1">
    <property type="nucleotide sequence ID" value="NZ_CP021252.1"/>
</dbReference>
<evidence type="ECO:0000313" key="2">
    <source>
        <dbReference type="Proteomes" id="UP000250197"/>
    </source>
</evidence>
<organism evidence="1 2">
    <name type="scientific">Corynebacterium striatum</name>
    <dbReference type="NCBI Taxonomy" id="43770"/>
    <lineage>
        <taxon>Bacteria</taxon>
        <taxon>Bacillati</taxon>
        <taxon>Actinomycetota</taxon>
        <taxon>Actinomycetes</taxon>
        <taxon>Mycobacteriales</taxon>
        <taxon>Corynebacteriaceae</taxon>
        <taxon>Corynebacterium</taxon>
    </lineage>
</organism>
<dbReference type="EMBL" id="CP021252">
    <property type="protein sequence ID" value="ART20082.1"/>
    <property type="molecule type" value="Genomic_DNA"/>
</dbReference>
<accession>A0A2Z2IXF8</accession>
<sequence>MIHPVILSSDGKEKQCSEKLEQLVNDQVETTVHELTCALESEGIKWGQTELIFNEATPYLRAVISYAVNEIIGDWNQQVKLIQAFSYDNEAF</sequence>
<gene>
    <name evidence="1" type="ORF">CBE89_00110</name>
</gene>
<protein>
    <submittedName>
        <fullName evidence="1">Uncharacterized protein</fullName>
    </submittedName>
</protein>